<dbReference type="GO" id="GO:0022857">
    <property type="term" value="F:transmembrane transporter activity"/>
    <property type="evidence" value="ECO:0007669"/>
    <property type="project" value="UniProtKB-UniRule"/>
</dbReference>
<keyword evidence="4 9" id="KW-0997">Cell inner membrane</keyword>
<evidence type="ECO:0000313" key="12">
    <source>
        <dbReference type="Proteomes" id="UP000199236"/>
    </source>
</evidence>
<evidence type="ECO:0000256" key="7">
    <source>
        <dbReference type="ARBA" id="ARBA00023136"/>
    </source>
</evidence>
<feature type="domain" description="Tripartite ATP-independent periplasmic transporters DctQ component" evidence="10">
    <location>
        <begin position="26"/>
        <end position="152"/>
    </location>
</feature>
<reference evidence="11 12" key="1">
    <citation type="submission" date="2016-10" db="EMBL/GenBank/DDBJ databases">
        <authorList>
            <person name="de Groot N.N."/>
        </authorList>
    </citation>
    <scope>NUCLEOTIDE SEQUENCE [LARGE SCALE GENOMIC DNA]</scope>
    <source>
        <strain evidence="11 12">CGMCC 1.9157</strain>
    </source>
</reference>
<keyword evidence="5 9" id="KW-0812">Transmembrane</keyword>
<evidence type="ECO:0000256" key="1">
    <source>
        <dbReference type="ARBA" id="ARBA00004429"/>
    </source>
</evidence>
<evidence type="ECO:0000256" key="8">
    <source>
        <dbReference type="ARBA" id="ARBA00038436"/>
    </source>
</evidence>
<organism evidence="11 12">
    <name type="scientific">Cohaesibacter marisflavi</name>
    <dbReference type="NCBI Taxonomy" id="655353"/>
    <lineage>
        <taxon>Bacteria</taxon>
        <taxon>Pseudomonadati</taxon>
        <taxon>Pseudomonadota</taxon>
        <taxon>Alphaproteobacteria</taxon>
        <taxon>Hyphomicrobiales</taxon>
        <taxon>Cohaesibacteraceae</taxon>
    </lineage>
</organism>
<keyword evidence="6 9" id="KW-1133">Transmembrane helix</keyword>
<comment type="subcellular location">
    <subcellularLocation>
        <location evidence="1 9">Cell inner membrane</location>
        <topology evidence="1 9">Multi-pass membrane protein</topology>
    </subcellularLocation>
</comment>
<dbReference type="GO" id="GO:0005886">
    <property type="term" value="C:plasma membrane"/>
    <property type="evidence" value="ECO:0007669"/>
    <property type="project" value="UniProtKB-SubCell"/>
</dbReference>
<keyword evidence="12" id="KW-1185">Reference proteome</keyword>
<evidence type="ECO:0000256" key="4">
    <source>
        <dbReference type="ARBA" id="ARBA00022519"/>
    </source>
</evidence>
<evidence type="ECO:0000256" key="2">
    <source>
        <dbReference type="ARBA" id="ARBA00022448"/>
    </source>
</evidence>
<evidence type="ECO:0000259" key="10">
    <source>
        <dbReference type="Pfam" id="PF04290"/>
    </source>
</evidence>
<comment type="similarity">
    <text evidence="8 9">Belongs to the TRAP transporter small permease family.</text>
</comment>
<dbReference type="RefSeq" id="WP_090074078.1">
    <property type="nucleotide sequence ID" value="NZ_FOVR01000009.1"/>
</dbReference>
<comment type="subunit">
    <text evidence="9">The complex comprises the extracytoplasmic solute receptor protein and the two transmembrane proteins.</text>
</comment>
<sequence length="175" mass="19195">MTTISRFMDRIYLLGAWLAGALLVLLCLLVLYSILARLVGWFAGGASDVAGYAMATSSFMALAYTFRSQGHIRVSILSQRLEGAKRRALEIWAHLVISGVASFLAFYMMRLVIDSYDYGERSEGADAILLWIPQTPVALGSILFALSTIHVLLIVLFDYKSIDPEQGEAGGPQEV</sequence>
<name>A0A1I5IRX7_9HYPH</name>
<protein>
    <recommendedName>
        <fullName evidence="9">TRAP transporter small permease protein</fullName>
    </recommendedName>
</protein>
<dbReference type="OrthoDB" id="9797534at2"/>
<evidence type="ECO:0000256" key="3">
    <source>
        <dbReference type="ARBA" id="ARBA00022475"/>
    </source>
</evidence>
<feature type="transmembrane region" description="Helical" evidence="9">
    <location>
        <begin position="41"/>
        <end position="66"/>
    </location>
</feature>
<dbReference type="InterPro" id="IPR007387">
    <property type="entry name" value="TRAP_DctQ"/>
</dbReference>
<accession>A0A1I5IRX7</accession>
<dbReference type="Pfam" id="PF04290">
    <property type="entry name" value="DctQ"/>
    <property type="match status" value="1"/>
</dbReference>
<keyword evidence="3" id="KW-1003">Cell membrane</keyword>
<keyword evidence="7 9" id="KW-0472">Membrane</keyword>
<feature type="transmembrane region" description="Helical" evidence="9">
    <location>
        <begin position="12"/>
        <end position="35"/>
    </location>
</feature>
<dbReference type="InterPro" id="IPR055348">
    <property type="entry name" value="DctQ"/>
</dbReference>
<evidence type="ECO:0000256" key="6">
    <source>
        <dbReference type="ARBA" id="ARBA00022989"/>
    </source>
</evidence>
<evidence type="ECO:0000256" key="9">
    <source>
        <dbReference type="RuleBase" id="RU369079"/>
    </source>
</evidence>
<feature type="transmembrane region" description="Helical" evidence="9">
    <location>
        <begin position="128"/>
        <end position="157"/>
    </location>
</feature>
<dbReference type="STRING" id="655353.SAMN04488056_109153"/>
<dbReference type="Proteomes" id="UP000199236">
    <property type="component" value="Unassembled WGS sequence"/>
</dbReference>
<gene>
    <name evidence="11" type="ORF">SAMN04488056_109153</name>
</gene>
<dbReference type="GO" id="GO:0015740">
    <property type="term" value="P:C4-dicarboxylate transport"/>
    <property type="evidence" value="ECO:0007669"/>
    <property type="project" value="TreeGrafter"/>
</dbReference>
<evidence type="ECO:0000256" key="5">
    <source>
        <dbReference type="ARBA" id="ARBA00022692"/>
    </source>
</evidence>
<evidence type="ECO:0000313" key="11">
    <source>
        <dbReference type="EMBL" id="SFO62911.1"/>
    </source>
</evidence>
<feature type="transmembrane region" description="Helical" evidence="9">
    <location>
        <begin position="87"/>
        <end position="108"/>
    </location>
</feature>
<dbReference type="PANTHER" id="PTHR35011:SF10">
    <property type="entry name" value="TRAP TRANSPORTER SMALL PERMEASE PROTEIN"/>
    <property type="match status" value="1"/>
</dbReference>
<dbReference type="EMBL" id="FOVR01000009">
    <property type="protein sequence ID" value="SFO62911.1"/>
    <property type="molecule type" value="Genomic_DNA"/>
</dbReference>
<keyword evidence="2 9" id="KW-0813">Transport</keyword>
<proteinExistence type="inferred from homology"/>
<dbReference type="AlphaFoldDB" id="A0A1I5IRX7"/>
<comment type="function">
    <text evidence="9">Part of the tripartite ATP-independent periplasmic (TRAP) transport system.</text>
</comment>
<dbReference type="PANTHER" id="PTHR35011">
    <property type="entry name" value="2,3-DIKETO-L-GULONATE TRAP TRANSPORTER SMALL PERMEASE PROTEIN YIAM"/>
    <property type="match status" value="1"/>
</dbReference>